<dbReference type="Proteomes" id="UP000019275">
    <property type="component" value="Unassembled WGS sequence"/>
</dbReference>
<reference evidence="1 2" key="1">
    <citation type="journal article" date="2014" name="Genome Announc.">
        <title>Draft Genome Sequence of the Carrageenan-Degrading Bacterium Cellulophaga sp. Strain KL-A, Isolated from Decaying Marine Algae.</title>
        <authorList>
            <person name="Shan D."/>
            <person name="Ying J."/>
            <person name="Li X."/>
            <person name="Gao Z."/>
            <person name="Wei G."/>
            <person name="Shao Z."/>
        </authorList>
    </citation>
    <scope>NUCLEOTIDE SEQUENCE [LARGE SCALE GENOMIC DNA]</scope>
    <source>
        <strain evidence="1 2">KL-A</strain>
    </source>
</reference>
<comment type="caution">
    <text evidence="1">The sequence shown here is derived from an EMBL/GenBank/DDBJ whole genome shotgun (WGS) entry which is preliminary data.</text>
</comment>
<proteinExistence type="predicted"/>
<evidence type="ECO:0000313" key="1">
    <source>
        <dbReference type="EMBL" id="EWH08344.1"/>
    </source>
</evidence>
<evidence type="ECO:0000313" key="2">
    <source>
        <dbReference type="Proteomes" id="UP000019275"/>
    </source>
</evidence>
<keyword evidence="2" id="KW-1185">Reference proteome</keyword>
<accession>A0ABP3B241</accession>
<name>A0ABP3B241_9FLAO</name>
<gene>
    <name evidence="1" type="ORF">KLA_17584</name>
</gene>
<dbReference type="RefSeq" id="WP_051456160.1">
    <property type="nucleotide sequence ID" value="NZ_ARZX01000108.1"/>
</dbReference>
<protein>
    <recommendedName>
        <fullName evidence="3">DUF3806 domain-containing protein</fullName>
    </recommendedName>
</protein>
<evidence type="ECO:0008006" key="3">
    <source>
        <dbReference type="Google" id="ProtNLM"/>
    </source>
</evidence>
<sequence>MNQKEETFEIWKKNTFTRIDNWKKTVDVSDMKIKLDYSIKSLSELEKYILSKYSEVDLKNQKNNLVLDAIASYIGESFIGIIPESKWGIYAKDKTNVYYGLPCVFTKYSGSISVHFQLRNILRARTNKVLETHLNKVLKKDEKFRQLVNKNNANNT</sequence>
<dbReference type="EMBL" id="ARZX01000108">
    <property type="protein sequence ID" value="EWH08344.1"/>
    <property type="molecule type" value="Genomic_DNA"/>
</dbReference>
<organism evidence="1 2">
    <name type="scientific">Cellulophaga geojensis KL-A</name>
    <dbReference type="NCBI Taxonomy" id="1328323"/>
    <lineage>
        <taxon>Bacteria</taxon>
        <taxon>Pseudomonadati</taxon>
        <taxon>Bacteroidota</taxon>
        <taxon>Flavobacteriia</taxon>
        <taxon>Flavobacteriales</taxon>
        <taxon>Flavobacteriaceae</taxon>
        <taxon>Cellulophaga</taxon>
    </lineage>
</organism>